<feature type="compositionally biased region" description="Low complexity" evidence="1">
    <location>
        <begin position="98"/>
        <end position="113"/>
    </location>
</feature>
<gene>
    <name evidence="2" type="ORF">EHS89_03485</name>
</gene>
<sequence>MANFYTKENISIKSLEDIVNRPNYVDTLLPRKSLISYVLAAYSFPRKIACCCVSNCYQNHKKGYLVRTTKGGECSICDSCAKRYMDPAALKPPKATRARSTTTASTRSRSPAAQTLTRQMSLDDFVNLSGRIKERVKELKEMPRGANWLYQSLNNFQKASPPDLLSALKELQAEKEESSILESLIENNASDQQLEDVEQLEGLDIFTGDIRQLLIEQVLKPLQALESKAKQAGSQQAISVPIDWTEQVDHNLGAAEKLIADARVFFTEENINRLKSIPLDDKAARAVRALRWDRDKEMVKGG</sequence>
<dbReference type="EMBL" id="RQXV01000001">
    <property type="protein sequence ID" value="RRD01629.1"/>
    <property type="molecule type" value="Genomic_DNA"/>
</dbReference>
<protein>
    <submittedName>
        <fullName evidence="2">Uncharacterized protein</fullName>
    </submittedName>
</protein>
<accession>A0A3P1SWY9</accession>
<keyword evidence="3" id="KW-1185">Reference proteome</keyword>
<evidence type="ECO:0000256" key="1">
    <source>
        <dbReference type="SAM" id="MobiDB-lite"/>
    </source>
</evidence>
<evidence type="ECO:0000313" key="3">
    <source>
        <dbReference type="Proteomes" id="UP000267535"/>
    </source>
</evidence>
<feature type="region of interest" description="Disordered" evidence="1">
    <location>
        <begin position="91"/>
        <end position="113"/>
    </location>
</feature>
<organism evidence="2 3">
    <name type="scientific">Amphritea balenae</name>
    <dbReference type="NCBI Taxonomy" id="452629"/>
    <lineage>
        <taxon>Bacteria</taxon>
        <taxon>Pseudomonadati</taxon>
        <taxon>Pseudomonadota</taxon>
        <taxon>Gammaproteobacteria</taxon>
        <taxon>Oceanospirillales</taxon>
        <taxon>Oceanospirillaceae</taxon>
        <taxon>Amphritea</taxon>
    </lineage>
</organism>
<name>A0A3P1SWY9_9GAMM</name>
<comment type="caution">
    <text evidence="2">The sequence shown here is derived from an EMBL/GenBank/DDBJ whole genome shotgun (WGS) entry which is preliminary data.</text>
</comment>
<dbReference type="OrthoDB" id="9028651at2"/>
<evidence type="ECO:0000313" key="2">
    <source>
        <dbReference type="EMBL" id="RRD01629.1"/>
    </source>
</evidence>
<dbReference type="Proteomes" id="UP000267535">
    <property type="component" value="Unassembled WGS sequence"/>
</dbReference>
<dbReference type="AlphaFoldDB" id="A0A3P1SWY9"/>
<proteinExistence type="predicted"/>
<reference evidence="2 3" key="1">
    <citation type="submission" date="2018-11" db="EMBL/GenBank/DDBJ databases">
        <title>The draft genome sequence of Amphritea balenae JAMM 1525T.</title>
        <authorList>
            <person name="Fang Z."/>
            <person name="Zhang Y."/>
            <person name="Han X."/>
        </authorList>
    </citation>
    <scope>NUCLEOTIDE SEQUENCE [LARGE SCALE GENOMIC DNA]</scope>
    <source>
        <strain evidence="2 3">JAMM 1525</strain>
    </source>
</reference>
<dbReference type="RefSeq" id="WP_124924702.1">
    <property type="nucleotide sequence ID" value="NZ_BMOH01000001.1"/>
</dbReference>